<evidence type="ECO:0000256" key="2">
    <source>
        <dbReference type="SAM" id="Phobius"/>
    </source>
</evidence>
<keyword evidence="1" id="KW-0175">Coiled coil</keyword>
<name>A6DIT3_9BACT</name>
<dbReference type="Proteomes" id="UP000004947">
    <property type="component" value="Unassembled WGS sequence"/>
</dbReference>
<evidence type="ECO:0000313" key="3">
    <source>
        <dbReference type="EMBL" id="EDM28369.1"/>
    </source>
</evidence>
<evidence type="ECO:0000313" key="4">
    <source>
        <dbReference type="Proteomes" id="UP000004947"/>
    </source>
</evidence>
<keyword evidence="2" id="KW-0472">Membrane</keyword>
<reference evidence="3 4" key="1">
    <citation type="journal article" date="2010" name="J. Bacteriol.">
        <title>Genome sequence of Lentisphaera araneosa HTCC2155T, the type species of the order Lentisphaerales in the phylum Lentisphaerae.</title>
        <authorList>
            <person name="Thrash J.C."/>
            <person name="Cho J.C."/>
            <person name="Vergin K.L."/>
            <person name="Morris R.M."/>
            <person name="Giovannoni S.J."/>
        </authorList>
    </citation>
    <scope>NUCLEOTIDE SEQUENCE [LARGE SCALE GENOMIC DNA]</scope>
    <source>
        <strain evidence="3 4">HTCC2155</strain>
    </source>
</reference>
<evidence type="ECO:0000256" key="1">
    <source>
        <dbReference type="SAM" id="Coils"/>
    </source>
</evidence>
<feature type="transmembrane region" description="Helical" evidence="2">
    <location>
        <begin position="29"/>
        <end position="46"/>
    </location>
</feature>
<organism evidence="3 4">
    <name type="scientific">Lentisphaera araneosa HTCC2155</name>
    <dbReference type="NCBI Taxonomy" id="313628"/>
    <lineage>
        <taxon>Bacteria</taxon>
        <taxon>Pseudomonadati</taxon>
        <taxon>Lentisphaerota</taxon>
        <taxon>Lentisphaeria</taxon>
        <taxon>Lentisphaerales</taxon>
        <taxon>Lentisphaeraceae</taxon>
        <taxon>Lentisphaera</taxon>
    </lineage>
</organism>
<feature type="coiled-coil region" evidence="1">
    <location>
        <begin position="58"/>
        <end position="99"/>
    </location>
</feature>
<comment type="caution">
    <text evidence="3">The sequence shown here is derived from an EMBL/GenBank/DDBJ whole genome shotgun (WGS) entry which is preliminary data.</text>
</comment>
<sequence length="104" mass="11758">MNKLKSTSILVLTIIAGSLVGNVSIYYDIVFFSGLIFLLAVVTYFMKKAEQIVDEGSLEELNQCLKELENSNDLDEKSKQKLIIEIQQKIELKQNAEEVNSSQE</sequence>
<feature type="transmembrane region" description="Helical" evidence="2">
    <location>
        <begin position="7"/>
        <end position="23"/>
    </location>
</feature>
<dbReference type="STRING" id="313628.LNTAR_10651"/>
<dbReference type="AlphaFoldDB" id="A6DIT3"/>
<accession>A6DIT3</accession>
<keyword evidence="2" id="KW-1133">Transmembrane helix</keyword>
<protein>
    <submittedName>
        <fullName evidence="3">Uncharacterized protein</fullName>
    </submittedName>
</protein>
<proteinExistence type="predicted"/>
<gene>
    <name evidence="3" type="ORF">LNTAR_10651</name>
</gene>
<keyword evidence="4" id="KW-1185">Reference proteome</keyword>
<keyword evidence="2" id="KW-0812">Transmembrane</keyword>
<dbReference type="RefSeq" id="WP_007277811.1">
    <property type="nucleotide sequence ID" value="NZ_ABCK01000005.1"/>
</dbReference>
<dbReference type="EMBL" id="ABCK01000005">
    <property type="protein sequence ID" value="EDM28369.1"/>
    <property type="molecule type" value="Genomic_DNA"/>
</dbReference>